<dbReference type="InterPro" id="IPR021136">
    <property type="entry name" value="Flagellar_hook_control-like_C"/>
</dbReference>
<name>A0A8X8H7P6_9RHOB</name>
<organism evidence="3 4">
    <name type="scientific">Fertoeibacter niger</name>
    <dbReference type="NCBI Taxonomy" id="2656921"/>
    <lineage>
        <taxon>Bacteria</taxon>
        <taxon>Pseudomonadati</taxon>
        <taxon>Pseudomonadota</taxon>
        <taxon>Alphaproteobacteria</taxon>
        <taxon>Rhodobacterales</taxon>
        <taxon>Paracoccaceae</taxon>
        <taxon>Fertoeibacter</taxon>
    </lineage>
</organism>
<dbReference type="InterPro" id="IPR038610">
    <property type="entry name" value="FliK-like_C_sf"/>
</dbReference>
<feature type="compositionally biased region" description="Pro residues" evidence="1">
    <location>
        <begin position="85"/>
        <end position="100"/>
    </location>
</feature>
<feature type="region of interest" description="Disordered" evidence="1">
    <location>
        <begin position="75"/>
        <end position="117"/>
    </location>
</feature>
<evidence type="ECO:0000313" key="3">
    <source>
        <dbReference type="EMBL" id="NUB44911.1"/>
    </source>
</evidence>
<dbReference type="Pfam" id="PF02120">
    <property type="entry name" value="Flg_hook"/>
    <property type="match status" value="1"/>
</dbReference>
<gene>
    <name evidence="3" type="ORF">GEU84_010985</name>
</gene>
<evidence type="ECO:0000259" key="2">
    <source>
        <dbReference type="Pfam" id="PF02120"/>
    </source>
</evidence>
<reference evidence="3" key="1">
    <citation type="submission" date="2020-05" db="EMBL/GenBank/DDBJ databases">
        <title>Fertoebacter nigrum gen. nov., sp. nov., a new member of the family Rhodobacteraceae.</title>
        <authorList>
            <person name="Szuroczki S."/>
            <person name="Abbaszade G."/>
            <person name="Buni D."/>
            <person name="Schumann P."/>
            <person name="Toth E."/>
        </authorList>
    </citation>
    <scope>NUCLEOTIDE SEQUENCE</scope>
    <source>
        <strain evidence="3">RG-N-1a</strain>
    </source>
</reference>
<dbReference type="CDD" id="cd17470">
    <property type="entry name" value="T3SS_Flik_C"/>
    <property type="match status" value="1"/>
</dbReference>
<dbReference type="Proteomes" id="UP000484076">
    <property type="component" value="Unassembled WGS sequence"/>
</dbReference>
<evidence type="ECO:0000256" key="1">
    <source>
        <dbReference type="SAM" id="MobiDB-lite"/>
    </source>
</evidence>
<proteinExistence type="predicted"/>
<keyword evidence="3" id="KW-0969">Cilium</keyword>
<keyword evidence="3" id="KW-0282">Flagellum</keyword>
<keyword evidence="3" id="KW-0966">Cell projection</keyword>
<keyword evidence="4" id="KW-1185">Reference proteome</keyword>
<dbReference type="AlphaFoldDB" id="A0A8X8H7P6"/>
<feature type="domain" description="Flagellar hook-length control protein-like C-terminal" evidence="2">
    <location>
        <begin position="13"/>
        <end position="77"/>
    </location>
</feature>
<evidence type="ECO:0000313" key="4">
    <source>
        <dbReference type="Proteomes" id="UP000484076"/>
    </source>
</evidence>
<dbReference type="Gene3D" id="3.30.750.140">
    <property type="match status" value="1"/>
</dbReference>
<dbReference type="EMBL" id="WHUT02000005">
    <property type="protein sequence ID" value="NUB44911.1"/>
    <property type="molecule type" value="Genomic_DNA"/>
</dbReference>
<protein>
    <submittedName>
        <fullName evidence="3">Flagellar hook-length control protein FliK</fullName>
    </submittedName>
</protein>
<sequence length="117" mass="12704">MLAETARVLSDATVELALAPEELGRLRMTVSTDGDAIRVTLHAERPETLDLLRRHADDLRQEFRQAGFGFTSFRFGEWEGTPATEPAPAPEETEPPPLPPAADAARASPASGLDLRL</sequence>
<comment type="caution">
    <text evidence="3">The sequence shown here is derived from an EMBL/GenBank/DDBJ whole genome shotgun (WGS) entry which is preliminary data.</text>
</comment>
<feature type="compositionally biased region" description="Low complexity" evidence="1">
    <location>
        <begin position="101"/>
        <end position="110"/>
    </location>
</feature>
<accession>A0A8X8H7P6</accession>